<feature type="region of interest" description="Disordered" evidence="6">
    <location>
        <begin position="1"/>
        <end position="27"/>
    </location>
</feature>
<proteinExistence type="inferred from homology"/>
<keyword evidence="9" id="KW-1185">Reference proteome</keyword>
<evidence type="ECO:0000256" key="7">
    <source>
        <dbReference type="SAM" id="Phobius"/>
    </source>
</evidence>
<dbReference type="GO" id="GO:0016020">
    <property type="term" value="C:membrane"/>
    <property type="evidence" value="ECO:0007669"/>
    <property type="project" value="UniProtKB-SubCell"/>
</dbReference>
<comment type="subcellular location">
    <subcellularLocation>
        <location evidence="1">Membrane</location>
    </subcellularLocation>
</comment>
<evidence type="ECO:0000313" key="8">
    <source>
        <dbReference type="EMBL" id="GFS20201.1"/>
    </source>
</evidence>
<reference evidence="8 9" key="1">
    <citation type="journal article" date="2021" name="Elife">
        <title>Chloroplast acquisition without the gene transfer in kleptoplastic sea slugs, Plakobranchus ocellatus.</title>
        <authorList>
            <person name="Maeda T."/>
            <person name="Takahashi S."/>
            <person name="Yoshida T."/>
            <person name="Shimamura S."/>
            <person name="Takaki Y."/>
            <person name="Nagai Y."/>
            <person name="Toyoda A."/>
            <person name="Suzuki Y."/>
            <person name="Arimoto A."/>
            <person name="Ishii H."/>
            <person name="Satoh N."/>
            <person name="Nishiyama T."/>
            <person name="Hasebe M."/>
            <person name="Maruyama T."/>
            <person name="Minagawa J."/>
            <person name="Obokata J."/>
            <person name="Shigenobu S."/>
        </authorList>
    </citation>
    <scope>NUCLEOTIDE SEQUENCE [LARGE SCALE GENOMIC DNA]</scope>
</reference>
<comment type="caution">
    <text evidence="8">The sequence shown here is derived from an EMBL/GenBank/DDBJ whole genome shotgun (WGS) entry which is preliminary data.</text>
</comment>
<protein>
    <submittedName>
        <fullName evidence="8">Interferon-induced transmembrane protein</fullName>
    </submittedName>
</protein>
<keyword evidence="3 7" id="KW-0812">Transmembrane</keyword>
<dbReference type="Proteomes" id="UP000762676">
    <property type="component" value="Unassembled WGS sequence"/>
</dbReference>
<dbReference type="PANTHER" id="PTHR14948">
    <property type="entry name" value="NG5"/>
    <property type="match status" value="1"/>
</dbReference>
<evidence type="ECO:0000256" key="1">
    <source>
        <dbReference type="ARBA" id="ARBA00004370"/>
    </source>
</evidence>
<keyword evidence="4 7" id="KW-1133">Transmembrane helix</keyword>
<accession>A0AAV4JFQ1</accession>
<dbReference type="Pfam" id="PF04505">
    <property type="entry name" value="CD225"/>
    <property type="match status" value="1"/>
</dbReference>
<name>A0AAV4JFQ1_9GAST</name>
<evidence type="ECO:0000256" key="3">
    <source>
        <dbReference type="ARBA" id="ARBA00022692"/>
    </source>
</evidence>
<feature type="compositionally biased region" description="Polar residues" evidence="6">
    <location>
        <begin position="1"/>
        <end position="13"/>
    </location>
</feature>
<evidence type="ECO:0000256" key="4">
    <source>
        <dbReference type="ARBA" id="ARBA00022989"/>
    </source>
</evidence>
<feature type="transmembrane region" description="Helical" evidence="7">
    <location>
        <begin position="78"/>
        <end position="97"/>
    </location>
</feature>
<evidence type="ECO:0000256" key="2">
    <source>
        <dbReference type="ARBA" id="ARBA00006843"/>
    </source>
</evidence>
<dbReference type="InterPro" id="IPR051423">
    <property type="entry name" value="CD225/Dispanin"/>
</dbReference>
<dbReference type="InterPro" id="IPR007593">
    <property type="entry name" value="CD225/Dispanin_fam"/>
</dbReference>
<dbReference type="EMBL" id="BMAT01003097">
    <property type="protein sequence ID" value="GFS20201.1"/>
    <property type="molecule type" value="Genomic_DNA"/>
</dbReference>
<sequence>MTDKSNLVQQDQTPAYHENPPVQGPYNTQAPSAYQAIHYPPQPYPQQYAGAPYHPATNVMTVTAPQPAHRVEHVDDNMVISIVSLFFCFILGIFAILKSQEARDHKARGCYDMARVAARTAKQIAIIGIVIGCIGIVMAFFFLFVLPSLIYASVSNDISNNFSDDSY</sequence>
<dbReference type="AlphaFoldDB" id="A0AAV4JFQ1"/>
<comment type="similarity">
    <text evidence="2">Belongs to the CD225/Dispanin family.</text>
</comment>
<keyword evidence="5 7" id="KW-0472">Membrane</keyword>
<evidence type="ECO:0000313" key="9">
    <source>
        <dbReference type="Proteomes" id="UP000762676"/>
    </source>
</evidence>
<evidence type="ECO:0000256" key="6">
    <source>
        <dbReference type="SAM" id="MobiDB-lite"/>
    </source>
</evidence>
<feature type="transmembrane region" description="Helical" evidence="7">
    <location>
        <begin position="124"/>
        <end position="146"/>
    </location>
</feature>
<evidence type="ECO:0000256" key="5">
    <source>
        <dbReference type="ARBA" id="ARBA00023136"/>
    </source>
</evidence>
<organism evidence="8 9">
    <name type="scientific">Elysia marginata</name>
    <dbReference type="NCBI Taxonomy" id="1093978"/>
    <lineage>
        <taxon>Eukaryota</taxon>
        <taxon>Metazoa</taxon>
        <taxon>Spiralia</taxon>
        <taxon>Lophotrochozoa</taxon>
        <taxon>Mollusca</taxon>
        <taxon>Gastropoda</taxon>
        <taxon>Heterobranchia</taxon>
        <taxon>Euthyneura</taxon>
        <taxon>Panpulmonata</taxon>
        <taxon>Sacoglossa</taxon>
        <taxon>Placobranchoidea</taxon>
        <taxon>Plakobranchidae</taxon>
        <taxon>Elysia</taxon>
    </lineage>
</organism>
<gene>
    <name evidence="8" type="ORF">ElyMa_001564200</name>
</gene>
<dbReference type="PANTHER" id="PTHR14948:SF25">
    <property type="entry name" value="DUF4190 DOMAIN-CONTAINING PROTEIN"/>
    <property type="match status" value="1"/>
</dbReference>